<organism evidence="9 10">
    <name type="scientific">Gemmata algarum</name>
    <dbReference type="NCBI Taxonomy" id="2975278"/>
    <lineage>
        <taxon>Bacteria</taxon>
        <taxon>Pseudomonadati</taxon>
        <taxon>Planctomycetota</taxon>
        <taxon>Planctomycetia</taxon>
        <taxon>Gemmatales</taxon>
        <taxon>Gemmataceae</taxon>
        <taxon>Gemmata</taxon>
    </lineage>
</organism>
<evidence type="ECO:0000313" key="9">
    <source>
        <dbReference type="EMBL" id="MDY3562052.1"/>
    </source>
</evidence>
<keyword evidence="5" id="KW-0694">RNA-binding</keyword>
<evidence type="ECO:0000256" key="7">
    <source>
        <dbReference type="SAM" id="MobiDB-lite"/>
    </source>
</evidence>
<proteinExistence type="inferred from homology"/>
<dbReference type="InterPro" id="IPR037214">
    <property type="entry name" value="TROVE_dom_sf"/>
</dbReference>
<dbReference type="PANTHER" id="PTHR14202">
    <property type="entry name" value="60 KDA RIBONUCLEOPROTEIN SSA/RO"/>
    <property type="match status" value="1"/>
</dbReference>
<keyword evidence="3" id="KW-0963">Cytoplasm</keyword>
<comment type="subcellular location">
    <subcellularLocation>
        <location evidence="1">Cytoplasm</location>
    </subcellularLocation>
</comment>
<dbReference type="InterPro" id="IPR040322">
    <property type="entry name" value="TROVE2"/>
</dbReference>
<protein>
    <submittedName>
        <fullName evidence="9">TROVE domain-containing protein</fullName>
    </submittedName>
</protein>
<feature type="region of interest" description="Disordered" evidence="7">
    <location>
        <begin position="1"/>
        <end position="23"/>
    </location>
</feature>
<dbReference type="Pfam" id="PF25045">
    <property type="entry name" value="vWA_Ro60"/>
    <property type="match status" value="1"/>
</dbReference>
<evidence type="ECO:0000259" key="8">
    <source>
        <dbReference type="PROSITE" id="PS50988"/>
    </source>
</evidence>
<evidence type="ECO:0000256" key="2">
    <source>
        <dbReference type="ARBA" id="ARBA00007814"/>
    </source>
</evidence>
<dbReference type="Gene3D" id="3.40.50.410">
    <property type="entry name" value="von Willebrand factor, type A domain"/>
    <property type="match status" value="2"/>
</dbReference>
<sequence length="547" mass="58308">MITSYTQHYSLRSTPQSEPIPSSNQICNSAGGYAFAVDDWTQLDRFLILGSEGGSYYATARKLTVRNAEAVRRCVAADGPRAVARIAEVSEAGRAPKNDPAIFALALAAAMGDIATRTAALAAVPRVCRIGTHLFAFVQAVEGFRGWGRGLKRAVAAWYAGKEPQELAYQLAKYQCRGGWSHRDLLRLCHVKLTGTANDVARWAVGRGELPPVDVVAPTDPLALLVAVEAVNRATTVDEVVRLVRDYGLVRECVPTRWLSKAAVWDALLERMPLGALVRNLATMTRIGLLSAGSEAAGRAVEALGDSERLRRSRLHPVSLLTALRTYAAGQGARGAGRWAPVPAVSDALDAAFYAAFAHVEPTNKRWLLALDVSGSMGCCSVAGVPNLSAREASAAMALVTAGTEPTHKIVGFTGRGDGTFGPGVEPLAIRSGQRLDAVTRMVAALPMGPTDCALPMQYALERKLAVDVFVVYTDSETWHGDMHPAQALRQYREKTGIPAKLVVMGMVANEFSIADPDDAGMLDVVGFDTAVPQLLAQFAVCNTGNG</sequence>
<evidence type="ECO:0000256" key="4">
    <source>
        <dbReference type="ARBA" id="ARBA00022723"/>
    </source>
</evidence>
<dbReference type="InterPro" id="IPR036465">
    <property type="entry name" value="vWFA_dom_sf"/>
</dbReference>
<dbReference type="SUPFAM" id="SSF140864">
    <property type="entry name" value="TROVE domain-like"/>
    <property type="match status" value="1"/>
</dbReference>
<evidence type="ECO:0000256" key="1">
    <source>
        <dbReference type="ARBA" id="ARBA00004496"/>
    </source>
</evidence>
<dbReference type="Proteomes" id="UP001272242">
    <property type="component" value="Unassembled WGS sequence"/>
</dbReference>
<dbReference type="Pfam" id="PF05731">
    <property type="entry name" value="TROVE"/>
    <property type="match status" value="2"/>
</dbReference>
<reference evidence="10" key="1">
    <citation type="journal article" date="2023" name="Mar. Drugs">
        <title>Gemmata algarum, a Novel Planctomycete Isolated from an Algal Mat, Displays Antimicrobial Activity.</title>
        <authorList>
            <person name="Kumar G."/>
            <person name="Kallscheuer N."/>
            <person name="Kashif M."/>
            <person name="Ahamad S."/>
            <person name="Jagadeeshwari U."/>
            <person name="Pannikurungottu S."/>
            <person name="Haufschild T."/>
            <person name="Kabuu M."/>
            <person name="Sasikala C."/>
            <person name="Jogler C."/>
            <person name="Ramana C."/>
        </authorList>
    </citation>
    <scope>NUCLEOTIDE SEQUENCE [LARGE SCALE GENOMIC DNA]</scope>
    <source>
        <strain evidence="10">JC673</strain>
    </source>
</reference>
<keyword evidence="4" id="KW-0479">Metal-binding</keyword>
<dbReference type="PANTHER" id="PTHR14202:SF0">
    <property type="entry name" value="RNA-BINDING PROTEIN RO60"/>
    <property type="match status" value="1"/>
</dbReference>
<comment type="caution">
    <text evidence="9">The sequence shown here is derived from an EMBL/GenBank/DDBJ whole genome shotgun (WGS) entry which is preliminary data.</text>
</comment>
<name>A0ABU5F5L1_9BACT</name>
<dbReference type="RefSeq" id="WP_320688394.1">
    <property type="nucleotide sequence ID" value="NZ_JAXBLV010000206.1"/>
</dbReference>
<evidence type="ECO:0000313" key="10">
    <source>
        <dbReference type="Proteomes" id="UP001272242"/>
    </source>
</evidence>
<dbReference type="EMBL" id="JAXBLV010000206">
    <property type="protein sequence ID" value="MDY3562052.1"/>
    <property type="molecule type" value="Genomic_DNA"/>
</dbReference>
<dbReference type="InterPro" id="IPR008858">
    <property type="entry name" value="TROVE_dom"/>
</dbReference>
<evidence type="ECO:0000256" key="6">
    <source>
        <dbReference type="ARBA" id="ARBA00023274"/>
    </source>
</evidence>
<keyword evidence="10" id="KW-1185">Reference proteome</keyword>
<evidence type="ECO:0000256" key="3">
    <source>
        <dbReference type="ARBA" id="ARBA00022490"/>
    </source>
</evidence>
<dbReference type="InterPro" id="IPR056800">
    <property type="entry name" value="vWA_Ro60"/>
</dbReference>
<comment type="similarity">
    <text evidence="2">Belongs to the Ro 60 kDa family.</text>
</comment>
<dbReference type="PROSITE" id="PS50988">
    <property type="entry name" value="TROVE"/>
    <property type="match status" value="1"/>
</dbReference>
<keyword evidence="6" id="KW-0687">Ribonucleoprotein</keyword>
<feature type="domain" description="TROVE" evidence="8">
    <location>
        <begin position="26"/>
        <end position="365"/>
    </location>
</feature>
<gene>
    <name evidence="9" type="ORF">R5W23_003498</name>
</gene>
<dbReference type="SUPFAM" id="SSF53300">
    <property type="entry name" value="vWA-like"/>
    <property type="match status" value="1"/>
</dbReference>
<evidence type="ECO:0000256" key="5">
    <source>
        <dbReference type="ARBA" id="ARBA00022884"/>
    </source>
</evidence>
<accession>A0ABU5F5L1</accession>